<evidence type="ECO:0000256" key="1">
    <source>
        <dbReference type="SAM" id="MobiDB-lite"/>
    </source>
</evidence>
<feature type="compositionally biased region" description="Low complexity" evidence="1">
    <location>
        <begin position="7"/>
        <end position="29"/>
    </location>
</feature>
<accession>A0A426YVH6</accession>
<sequence length="103" mass="11342">MAEPEGRPMVAAAAAAGRPGRQAPQQQQAGFGQSLAGIVRMAVFWYFAMKFFGPKKPAEPSQLMSNLFHKGEPLVRFKLKSTIRYPHNNVPPNIAGCILCFMH</sequence>
<dbReference type="AlphaFoldDB" id="A0A426YVH6"/>
<gene>
    <name evidence="2" type="ORF">B296_00039586</name>
</gene>
<reference evidence="2 3" key="1">
    <citation type="journal article" date="2014" name="Agronomy (Basel)">
        <title>A Draft Genome Sequence for Ensete ventricosum, the Drought-Tolerant Tree Against Hunger.</title>
        <authorList>
            <person name="Harrison J."/>
            <person name="Moore K.A."/>
            <person name="Paszkiewicz K."/>
            <person name="Jones T."/>
            <person name="Grant M."/>
            <person name="Ambacheew D."/>
            <person name="Muzemil S."/>
            <person name="Studholme D.J."/>
        </authorList>
    </citation>
    <scope>NUCLEOTIDE SEQUENCE [LARGE SCALE GENOMIC DNA]</scope>
</reference>
<name>A0A426YVH6_ENSVE</name>
<dbReference type="Proteomes" id="UP000287651">
    <property type="component" value="Unassembled WGS sequence"/>
</dbReference>
<protein>
    <submittedName>
        <fullName evidence="2">Uncharacterized protein</fullName>
    </submittedName>
</protein>
<dbReference type="EMBL" id="AMZH03009952">
    <property type="protein sequence ID" value="RRT55728.1"/>
    <property type="molecule type" value="Genomic_DNA"/>
</dbReference>
<comment type="caution">
    <text evidence="2">The sequence shown here is derived from an EMBL/GenBank/DDBJ whole genome shotgun (WGS) entry which is preliminary data.</text>
</comment>
<feature type="region of interest" description="Disordered" evidence="1">
    <location>
        <begin position="1"/>
        <end position="29"/>
    </location>
</feature>
<evidence type="ECO:0000313" key="2">
    <source>
        <dbReference type="EMBL" id="RRT55728.1"/>
    </source>
</evidence>
<organism evidence="2 3">
    <name type="scientific">Ensete ventricosum</name>
    <name type="common">Abyssinian banana</name>
    <name type="synonym">Musa ensete</name>
    <dbReference type="NCBI Taxonomy" id="4639"/>
    <lineage>
        <taxon>Eukaryota</taxon>
        <taxon>Viridiplantae</taxon>
        <taxon>Streptophyta</taxon>
        <taxon>Embryophyta</taxon>
        <taxon>Tracheophyta</taxon>
        <taxon>Spermatophyta</taxon>
        <taxon>Magnoliopsida</taxon>
        <taxon>Liliopsida</taxon>
        <taxon>Zingiberales</taxon>
        <taxon>Musaceae</taxon>
        <taxon>Ensete</taxon>
    </lineage>
</organism>
<evidence type="ECO:0000313" key="3">
    <source>
        <dbReference type="Proteomes" id="UP000287651"/>
    </source>
</evidence>
<proteinExistence type="predicted"/>